<dbReference type="EMBL" id="JXNT01000007">
    <property type="protein sequence ID" value="ODM18078.1"/>
    <property type="molecule type" value="Genomic_DNA"/>
</dbReference>
<dbReference type="Proteomes" id="UP000094569">
    <property type="component" value="Unassembled WGS sequence"/>
</dbReference>
<evidence type="ECO:0000313" key="2">
    <source>
        <dbReference type="Proteomes" id="UP000094569"/>
    </source>
</evidence>
<protein>
    <submittedName>
        <fullName evidence="1">Uncharacterized protein</fullName>
    </submittedName>
</protein>
<name>A0A1E3BB29_ASPCR</name>
<proteinExistence type="predicted"/>
<comment type="caution">
    <text evidence="1">The sequence shown here is derived from an EMBL/GenBank/DDBJ whole genome shotgun (WGS) entry which is preliminary data.</text>
</comment>
<keyword evidence="2" id="KW-1185">Reference proteome</keyword>
<organism evidence="1 2">
    <name type="scientific">Aspergillus cristatus</name>
    <name type="common">Chinese Fuzhuan brick tea-fermentation fungus</name>
    <name type="synonym">Eurotium cristatum</name>
    <dbReference type="NCBI Taxonomy" id="573508"/>
    <lineage>
        <taxon>Eukaryota</taxon>
        <taxon>Fungi</taxon>
        <taxon>Dikarya</taxon>
        <taxon>Ascomycota</taxon>
        <taxon>Pezizomycotina</taxon>
        <taxon>Eurotiomycetes</taxon>
        <taxon>Eurotiomycetidae</taxon>
        <taxon>Eurotiales</taxon>
        <taxon>Aspergillaceae</taxon>
        <taxon>Aspergillus</taxon>
        <taxon>Aspergillus subgen. Aspergillus</taxon>
    </lineage>
</organism>
<dbReference type="VEuPathDB" id="FungiDB:SI65_06866"/>
<reference evidence="1 2" key="1">
    <citation type="journal article" date="2016" name="BMC Genomics">
        <title>Comparative genomic and transcriptomic analyses of the Fuzhuan brick tea-fermentation fungus Aspergillus cristatus.</title>
        <authorList>
            <person name="Ge Y."/>
            <person name="Wang Y."/>
            <person name="Liu Y."/>
            <person name="Tan Y."/>
            <person name="Ren X."/>
            <person name="Zhang X."/>
            <person name="Hyde K.D."/>
            <person name="Liu Y."/>
            <person name="Liu Z."/>
        </authorList>
    </citation>
    <scope>NUCLEOTIDE SEQUENCE [LARGE SCALE GENOMIC DNA]</scope>
    <source>
        <strain evidence="1 2">GZAAS20.1005</strain>
    </source>
</reference>
<gene>
    <name evidence="1" type="ORF">SI65_06866</name>
</gene>
<dbReference type="AlphaFoldDB" id="A0A1E3BB29"/>
<evidence type="ECO:0000313" key="1">
    <source>
        <dbReference type="EMBL" id="ODM18078.1"/>
    </source>
</evidence>
<accession>A0A1E3BB29</accession>
<sequence length="119" mass="13315">MTTAKRRKLLAVLLNSLWRVRQDGPFNKVIEMHISEQTAHLAAGICWVLPSNEFKSLGAEIEKIIPTQGKDFKANQGPNILAAMAYHSQFLGEEMVPGDLITSSKANYWTLTRQVIMMG</sequence>